<name>A0A9X1VYV7_9BURK</name>
<dbReference type="EMBL" id="JALGBI010000003">
    <property type="protein sequence ID" value="MCJ0765895.1"/>
    <property type="molecule type" value="Genomic_DNA"/>
</dbReference>
<dbReference type="RefSeq" id="WP_243309482.1">
    <property type="nucleotide sequence ID" value="NZ_JALGBI010000003.1"/>
</dbReference>
<dbReference type="PROSITE" id="PS50931">
    <property type="entry name" value="HTH_LYSR"/>
    <property type="match status" value="1"/>
</dbReference>
<dbReference type="PANTHER" id="PTHR30419:SF8">
    <property type="entry name" value="NITROGEN ASSIMILATION TRANSCRIPTIONAL ACTIVATOR-RELATED"/>
    <property type="match status" value="1"/>
</dbReference>
<comment type="similarity">
    <text evidence="1">Belongs to the LysR transcriptional regulatory family.</text>
</comment>
<dbReference type="InterPro" id="IPR000847">
    <property type="entry name" value="LysR_HTH_N"/>
</dbReference>
<keyword evidence="7" id="KW-1185">Reference proteome</keyword>
<keyword evidence="3" id="KW-0238">DNA-binding</keyword>
<dbReference type="GO" id="GO:0003677">
    <property type="term" value="F:DNA binding"/>
    <property type="evidence" value="ECO:0007669"/>
    <property type="project" value="UniProtKB-KW"/>
</dbReference>
<dbReference type="Pfam" id="PF00126">
    <property type="entry name" value="HTH_1"/>
    <property type="match status" value="1"/>
</dbReference>
<evidence type="ECO:0000256" key="2">
    <source>
        <dbReference type="ARBA" id="ARBA00023015"/>
    </source>
</evidence>
<keyword evidence="4" id="KW-0804">Transcription</keyword>
<organism evidence="6 7">
    <name type="scientific">Variovorax terrae</name>
    <dbReference type="NCBI Taxonomy" id="2923278"/>
    <lineage>
        <taxon>Bacteria</taxon>
        <taxon>Pseudomonadati</taxon>
        <taxon>Pseudomonadota</taxon>
        <taxon>Betaproteobacteria</taxon>
        <taxon>Burkholderiales</taxon>
        <taxon>Comamonadaceae</taxon>
        <taxon>Variovorax</taxon>
    </lineage>
</organism>
<accession>A0A9X1VYV7</accession>
<protein>
    <submittedName>
        <fullName evidence="6">LysR substrate-binding domain-containing protein</fullName>
    </submittedName>
</protein>
<dbReference type="InterPro" id="IPR036388">
    <property type="entry name" value="WH-like_DNA-bd_sf"/>
</dbReference>
<dbReference type="Proteomes" id="UP001139447">
    <property type="component" value="Unassembled WGS sequence"/>
</dbReference>
<evidence type="ECO:0000313" key="6">
    <source>
        <dbReference type="EMBL" id="MCJ0765895.1"/>
    </source>
</evidence>
<reference evidence="6" key="1">
    <citation type="submission" date="2022-03" db="EMBL/GenBank/DDBJ databases">
        <authorList>
            <person name="Woo C.Y."/>
        </authorList>
    </citation>
    <scope>NUCLEOTIDE SEQUENCE</scope>
    <source>
        <strain evidence="6">CYS-02</strain>
    </source>
</reference>
<dbReference type="Gene3D" id="1.10.10.10">
    <property type="entry name" value="Winged helix-like DNA-binding domain superfamily/Winged helix DNA-binding domain"/>
    <property type="match status" value="1"/>
</dbReference>
<evidence type="ECO:0000256" key="3">
    <source>
        <dbReference type="ARBA" id="ARBA00023125"/>
    </source>
</evidence>
<evidence type="ECO:0000256" key="1">
    <source>
        <dbReference type="ARBA" id="ARBA00009437"/>
    </source>
</evidence>
<dbReference type="PANTHER" id="PTHR30419">
    <property type="entry name" value="HTH-TYPE TRANSCRIPTIONAL REGULATOR YBHD"/>
    <property type="match status" value="1"/>
</dbReference>
<dbReference type="Gene3D" id="3.40.190.10">
    <property type="entry name" value="Periplasmic binding protein-like II"/>
    <property type="match status" value="2"/>
</dbReference>
<evidence type="ECO:0000259" key="5">
    <source>
        <dbReference type="PROSITE" id="PS50931"/>
    </source>
</evidence>
<dbReference type="GO" id="GO:0005829">
    <property type="term" value="C:cytosol"/>
    <property type="evidence" value="ECO:0007669"/>
    <property type="project" value="TreeGrafter"/>
</dbReference>
<dbReference type="Pfam" id="PF03466">
    <property type="entry name" value="LysR_substrate"/>
    <property type="match status" value="1"/>
</dbReference>
<dbReference type="InterPro" id="IPR050950">
    <property type="entry name" value="HTH-type_LysR_regulators"/>
</dbReference>
<dbReference type="SUPFAM" id="SSF53850">
    <property type="entry name" value="Periplasmic binding protein-like II"/>
    <property type="match status" value="1"/>
</dbReference>
<dbReference type="InterPro" id="IPR005119">
    <property type="entry name" value="LysR_subst-bd"/>
</dbReference>
<proteinExistence type="inferred from homology"/>
<dbReference type="SUPFAM" id="SSF46785">
    <property type="entry name" value="Winged helix' DNA-binding domain"/>
    <property type="match status" value="1"/>
</dbReference>
<dbReference type="AlphaFoldDB" id="A0A9X1VYV7"/>
<evidence type="ECO:0000256" key="4">
    <source>
        <dbReference type="ARBA" id="ARBA00023163"/>
    </source>
</evidence>
<comment type="caution">
    <text evidence="6">The sequence shown here is derived from an EMBL/GenBank/DDBJ whole genome shotgun (WGS) entry which is preliminary data.</text>
</comment>
<sequence>MPKNHDDDPLHAVIRSRFRLRHLEVFRNVCELHTLRKAAAASNMTQPAATKLIQELEDMFRVVLFQRNRRGMQLTPHGEILRRHVGVVLADIGNISSELDQFTRGGGGIVRLGILPSLSSALLARCINDFLEDHPRVQFSVHEGTTDELLGQLSRNHLDLTFGRVLHVSHSGMLRVTRVYTEAFDIVCACHHRLAKQEDVRWKELAGERWVLPAVGSPLREIADSMFTARGDLRPVVSIACSSFHQMRYVIASGSLLGVLPQSIARRAMSDGDLVVLRPKQATQVAPISIMTRGDLETPPIIAAFERSILQTAKTLSLK</sequence>
<keyword evidence="2" id="KW-0805">Transcription regulation</keyword>
<gene>
    <name evidence="6" type="ORF">MMF98_21990</name>
</gene>
<feature type="domain" description="HTH lysR-type" evidence="5">
    <location>
        <begin position="18"/>
        <end position="75"/>
    </location>
</feature>
<evidence type="ECO:0000313" key="7">
    <source>
        <dbReference type="Proteomes" id="UP001139447"/>
    </source>
</evidence>
<dbReference type="GO" id="GO:0003700">
    <property type="term" value="F:DNA-binding transcription factor activity"/>
    <property type="evidence" value="ECO:0007669"/>
    <property type="project" value="InterPro"/>
</dbReference>
<dbReference type="InterPro" id="IPR036390">
    <property type="entry name" value="WH_DNA-bd_sf"/>
</dbReference>